<organism evidence="1 2">
    <name type="scientific">Phialemonium atrogriseum</name>
    <dbReference type="NCBI Taxonomy" id="1093897"/>
    <lineage>
        <taxon>Eukaryota</taxon>
        <taxon>Fungi</taxon>
        <taxon>Dikarya</taxon>
        <taxon>Ascomycota</taxon>
        <taxon>Pezizomycotina</taxon>
        <taxon>Sordariomycetes</taxon>
        <taxon>Sordariomycetidae</taxon>
        <taxon>Cephalothecales</taxon>
        <taxon>Cephalothecaceae</taxon>
        <taxon>Phialemonium</taxon>
    </lineage>
</organism>
<protein>
    <submittedName>
        <fullName evidence="1">Uncharacterized protein</fullName>
    </submittedName>
</protein>
<comment type="caution">
    <text evidence="1">The sequence shown here is derived from an EMBL/GenBank/DDBJ whole genome shotgun (WGS) entry which is preliminary data.</text>
</comment>
<evidence type="ECO:0000313" key="2">
    <source>
        <dbReference type="Proteomes" id="UP001244011"/>
    </source>
</evidence>
<dbReference type="Proteomes" id="UP001244011">
    <property type="component" value="Unassembled WGS sequence"/>
</dbReference>
<evidence type="ECO:0000313" key="1">
    <source>
        <dbReference type="EMBL" id="KAK1770186.1"/>
    </source>
</evidence>
<reference evidence="1" key="1">
    <citation type="submission" date="2023-06" db="EMBL/GenBank/DDBJ databases">
        <title>Genome-scale phylogeny and comparative genomics of the fungal order Sordariales.</title>
        <authorList>
            <consortium name="Lawrence Berkeley National Laboratory"/>
            <person name="Hensen N."/>
            <person name="Bonometti L."/>
            <person name="Westerberg I."/>
            <person name="Brannstrom I.O."/>
            <person name="Guillou S."/>
            <person name="Cros-Aarteil S."/>
            <person name="Calhoun S."/>
            <person name="Haridas S."/>
            <person name="Kuo A."/>
            <person name="Mondo S."/>
            <person name="Pangilinan J."/>
            <person name="Riley R."/>
            <person name="Labutti K."/>
            <person name="Andreopoulos B."/>
            <person name="Lipzen A."/>
            <person name="Chen C."/>
            <person name="Yanf M."/>
            <person name="Daum C."/>
            <person name="Ng V."/>
            <person name="Clum A."/>
            <person name="Steindorff A."/>
            <person name="Ohm R."/>
            <person name="Martin F."/>
            <person name="Silar P."/>
            <person name="Natvig D."/>
            <person name="Lalanne C."/>
            <person name="Gautier V."/>
            <person name="Ament-Velasquez S.L."/>
            <person name="Kruys A."/>
            <person name="Hutchinson M.I."/>
            <person name="Powell A.J."/>
            <person name="Barry K."/>
            <person name="Miller A.N."/>
            <person name="Grigoriev I.V."/>
            <person name="Debuchy R."/>
            <person name="Gladieux P."/>
            <person name="Thoren M.H."/>
            <person name="Johannesson H."/>
        </authorList>
    </citation>
    <scope>NUCLEOTIDE SEQUENCE</scope>
    <source>
        <strain evidence="1">8032-3</strain>
    </source>
</reference>
<accession>A0AAJ0FJ23</accession>
<dbReference type="GeneID" id="85312924"/>
<sequence>MDSPKETREQPWKKWYKPIDKAATDFAMAVLPVFLAGNGNNGTDHLDFAVYTAGSTAAAATAEVVNKRST</sequence>
<dbReference type="RefSeq" id="XP_060286399.1">
    <property type="nucleotide sequence ID" value="XM_060429737.1"/>
</dbReference>
<dbReference type="EMBL" id="MU839001">
    <property type="protein sequence ID" value="KAK1770186.1"/>
    <property type="molecule type" value="Genomic_DNA"/>
</dbReference>
<gene>
    <name evidence="1" type="ORF">QBC33DRAFT_556607</name>
</gene>
<dbReference type="AlphaFoldDB" id="A0AAJ0FJ23"/>
<keyword evidence="2" id="KW-1185">Reference proteome</keyword>
<name>A0AAJ0FJ23_9PEZI</name>
<proteinExistence type="predicted"/>